<reference evidence="1" key="2">
    <citation type="journal article" date="2024" name="Plant">
        <title>Genomic evolution and insights into agronomic trait innovations of Sesamum species.</title>
        <authorList>
            <person name="Miao H."/>
            <person name="Wang L."/>
            <person name="Qu L."/>
            <person name="Liu H."/>
            <person name="Sun Y."/>
            <person name="Le M."/>
            <person name="Wang Q."/>
            <person name="Wei S."/>
            <person name="Zheng Y."/>
            <person name="Lin W."/>
            <person name="Duan Y."/>
            <person name="Cao H."/>
            <person name="Xiong S."/>
            <person name="Wang X."/>
            <person name="Wei L."/>
            <person name="Li C."/>
            <person name="Ma Q."/>
            <person name="Ju M."/>
            <person name="Zhao R."/>
            <person name="Li G."/>
            <person name="Mu C."/>
            <person name="Tian Q."/>
            <person name="Mei H."/>
            <person name="Zhang T."/>
            <person name="Gao T."/>
            <person name="Zhang H."/>
        </authorList>
    </citation>
    <scope>NUCLEOTIDE SEQUENCE</scope>
    <source>
        <strain evidence="1">KEN1</strain>
    </source>
</reference>
<dbReference type="EMBL" id="JACGWN010000009">
    <property type="protein sequence ID" value="KAL0433054.1"/>
    <property type="molecule type" value="Genomic_DNA"/>
</dbReference>
<organism evidence="1">
    <name type="scientific">Sesamum latifolium</name>
    <dbReference type="NCBI Taxonomy" id="2727402"/>
    <lineage>
        <taxon>Eukaryota</taxon>
        <taxon>Viridiplantae</taxon>
        <taxon>Streptophyta</taxon>
        <taxon>Embryophyta</taxon>
        <taxon>Tracheophyta</taxon>
        <taxon>Spermatophyta</taxon>
        <taxon>Magnoliopsida</taxon>
        <taxon>eudicotyledons</taxon>
        <taxon>Gunneridae</taxon>
        <taxon>Pentapetalae</taxon>
        <taxon>asterids</taxon>
        <taxon>lamiids</taxon>
        <taxon>Lamiales</taxon>
        <taxon>Pedaliaceae</taxon>
        <taxon>Sesamum</taxon>
    </lineage>
</organism>
<dbReference type="PANTHER" id="PTHR33116">
    <property type="entry name" value="REVERSE TRANSCRIPTASE ZINC-BINDING DOMAIN-CONTAINING PROTEIN-RELATED-RELATED"/>
    <property type="match status" value="1"/>
</dbReference>
<gene>
    <name evidence="1" type="ORF">Slati_2639700</name>
</gene>
<protein>
    <recommendedName>
        <fullName evidence="2">Reverse transcriptase</fullName>
    </recommendedName>
</protein>
<dbReference type="AlphaFoldDB" id="A0AAW2VTR6"/>
<reference evidence="1" key="1">
    <citation type="submission" date="2020-06" db="EMBL/GenBank/DDBJ databases">
        <authorList>
            <person name="Li T."/>
            <person name="Hu X."/>
            <person name="Zhang T."/>
            <person name="Song X."/>
            <person name="Zhang H."/>
            <person name="Dai N."/>
            <person name="Sheng W."/>
            <person name="Hou X."/>
            <person name="Wei L."/>
        </authorList>
    </citation>
    <scope>NUCLEOTIDE SEQUENCE</scope>
    <source>
        <strain evidence="1">KEN1</strain>
        <tissue evidence="1">Leaf</tissue>
    </source>
</reference>
<proteinExistence type="predicted"/>
<evidence type="ECO:0008006" key="2">
    <source>
        <dbReference type="Google" id="ProtNLM"/>
    </source>
</evidence>
<sequence>MLGIRLENKHEVYLGLPALAFRSKRALFAALKDRIWRRIHGWQEKTLSQAGKVVLIQVVVQAIPSYAMSCFLLPRTLLKEFQSLAADFFWPDGERRIIHWLAWDKMCVSKLDGERGFRKFEAFNLALLAKQLWCLLIRPDSLVHKVLKAKYFPRTHLFDAQLGTRPSFTWRSIFAALSLLHAGCRWRIGTGRSVHVWSERAPSFRVITPPSLLAAQLRMCDLIVEQTREWDVEAVQFLFWPEDSRLILQIPLSLMGLDDLLVWHYSSNCLFSVRSAYHVALSLASQEGLVMNDGLQEYGARYGRPTFLIKLRYSHGVRFEIFYIRRLI</sequence>
<evidence type="ECO:0000313" key="1">
    <source>
        <dbReference type="EMBL" id="KAL0433054.1"/>
    </source>
</evidence>
<accession>A0AAW2VTR6</accession>
<dbReference type="PANTHER" id="PTHR33116:SF86">
    <property type="entry name" value="REVERSE TRANSCRIPTASE DOMAIN-CONTAINING PROTEIN"/>
    <property type="match status" value="1"/>
</dbReference>
<name>A0AAW2VTR6_9LAMI</name>
<comment type="caution">
    <text evidence="1">The sequence shown here is derived from an EMBL/GenBank/DDBJ whole genome shotgun (WGS) entry which is preliminary data.</text>
</comment>